<accession>A0A5J6LGG2</accession>
<dbReference type="AlphaFoldDB" id="A0A5J6LGG2"/>
<feature type="domain" description="Polymerase nucleotidyl transferase" evidence="1">
    <location>
        <begin position="14"/>
        <end position="79"/>
    </location>
</feature>
<dbReference type="SUPFAM" id="SSF81301">
    <property type="entry name" value="Nucleotidyltransferase"/>
    <property type="match status" value="1"/>
</dbReference>
<dbReference type="Gene3D" id="3.30.460.10">
    <property type="entry name" value="Beta Polymerase, domain 2"/>
    <property type="match status" value="1"/>
</dbReference>
<reference evidence="2 3" key="1">
    <citation type="submission" date="2019-09" db="EMBL/GenBank/DDBJ databases">
        <title>Nitrincola iocasae sp. nov., a bacterium isolated from the sediment collected at a cold seep field in South China Sea.</title>
        <authorList>
            <person name="Zhang H."/>
            <person name="Wang H."/>
            <person name="Li C."/>
        </authorList>
    </citation>
    <scope>NUCLEOTIDE SEQUENCE [LARGE SCALE GENOMIC DNA]</scope>
    <source>
        <strain evidence="2 3">KXZD1103</strain>
    </source>
</reference>
<organism evidence="2 3">
    <name type="scientific">Nitrincola iocasae</name>
    <dbReference type="NCBI Taxonomy" id="2614693"/>
    <lineage>
        <taxon>Bacteria</taxon>
        <taxon>Pseudomonadati</taxon>
        <taxon>Pseudomonadota</taxon>
        <taxon>Gammaproteobacteria</taxon>
        <taxon>Oceanospirillales</taxon>
        <taxon>Oceanospirillaceae</taxon>
        <taxon>Nitrincola</taxon>
    </lineage>
</organism>
<protein>
    <submittedName>
        <fullName evidence="2">Nucleotidyltransferase domain-containing protein</fullName>
    </submittedName>
</protein>
<keyword evidence="2" id="KW-0808">Transferase</keyword>
<dbReference type="GO" id="GO:0016779">
    <property type="term" value="F:nucleotidyltransferase activity"/>
    <property type="evidence" value="ECO:0007669"/>
    <property type="project" value="InterPro"/>
</dbReference>
<proteinExistence type="predicted"/>
<dbReference type="EMBL" id="CP044222">
    <property type="protein sequence ID" value="QEW07730.1"/>
    <property type="molecule type" value="Genomic_DNA"/>
</dbReference>
<keyword evidence="3" id="KW-1185">Reference proteome</keyword>
<dbReference type="KEGG" id="nik:F5I99_15200"/>
<gene>
    <name evidence="2" type="ORF">F5I99_15200</name>
</gene>
<dbReference type="RefSeq" id="WP_151057440.1">
    <property type="nucleotide sequence ID" value="NZ_CP044222.1"/>
</dbReference>
<evidence type="ECO:0000313" key="3">
    <source>
        <dbReference type="Proteomes" id="UP000325606"/>
    </source>
</evidence>
<dbReference type="Proteomes" id="UP000325606">
    <property type="component" value="Chromosome"/>
</dbReference>
<dbReference type="Pfam" id="PF01909">
    <property type="entry name" value="NTP_transf_2"/>
    <property type="match status" value="1"/>
</dbReference>
<evidence type="ECO:0000313" key="2">
    <source>
        <dbReference type="EMBL" id="QEW07730.1"/>
    </source>
</evidence>
<dbReference type="InterPro" id="IPR002934">
    <property type="entry name" value="Polymerase_NTP_transf_dom"/>
</dbReference>
<dbReference type="InterPro" id="IPR043519">
    <property type="entry name" value="NT_sf"/>
</dbReference>
<evidence type="ECO:0000259" key="1">
    <source>
        <dbReference type="Pfam" id="PF01909"/>
    </source>
</evidence>
<dbReference type="CDD" id="cd05403">
    <property type="entry name" value="NT_KNTase_like"/>
    <property type="match status" value="1"/>
</dbReference>
<name>A0A5J6LGG2_9GAMM</name>
<sequence length="99" mass="10841">MRLSQQQQKTIHKAVTDMCGPSARVRLFGSRLDDHAKGGDIDILVEIDEPIHAPAELSAKLSVKIMRLCNGRKVDVILLAPNLPSLPIHEIAKQQGALL</sequence>